<protein>
    <submittedName>
        <fullName evidence="1">Uncharacterized protein</fullName>
    </submittedName>
</protein>
<comment type="caution">
    <text evidence="1">The sequence shown here is derived from an EMBL/GenBank/DDBJ whole genome shotgun (WGS) entry which is preliminary data.</text>
</comment>
<sequence>MINRLERLDRTTQRARLDNTYQSSTEAVSGLEERRMRCDSFRPFHRIVKLECIQRESNH</sequence>
<dbReference type="AlphaFoldDB" id="L8WN87"/>
<organism evidence="1 2">
    <name type="scientific">Thanatephorus cucumeris (strain AG1-IA)</name>
    <name type="common">Rice sheath blight fungus</name>
    <name type="synonym">Rhizoctonia solani</name>
    <dbReference type="NCBI Taxonomy" id="983506"/>
    <lineage>
        <taxon>Eukaryota</taxon>
        <taxon>Fungi</taxon>
        <taxon>Dikarya</taxon>
        <taxon>Basidiomycota</taxon>
        <taxon>Agaricomycotina</taxon>
        <taxon>Agaricomycetes</taxon>
        <taxon>Cantharellales</taxon>
        <taxon>Ceratobasidiaceae</taxon>
        <taxon>Rhizoctonia</taxon>
        <taxon>Rhizoctonia solani AG-1</taxon>
    </lineage>
</organism>
<name>L8WN87_THACA</name>
<accession>L8WN87</accession>
<gene>
    <name evidence="1" type="ORF">AG1IA_08162</name>
</gene>
<evidence type="ECO:0000313" key="1">
    <source>
        <dbReference type="EMBL" id="ELU37799.1"/>
    </source>
</evidence>
<dbReference type="EMBL" id="AFRT01002462">
    <property type="protein sequence ID" value="ELU37799.1"/>
    <property type="molecule type" value="Genomic_DNA"/>
</dbReference>
<reference evidence="1 2" key="1">
    <citation type="journal article" date="2013" name="Nat. Commun.">
        <title>The evolution and pathogenic mechanisms of the rice sheath blight pathogen.</title>
        <authorList>
            <person name="Zheng A."/>
            <person name="Lin R."/>
            <person name="Xu L."/>
            <person name="Qin P."/>
            <person name="Tang C."/>
            <person name="Ai P."/>
            <person name="Zhang D."/>
            <person name="Liu Y."/>
            <person name="Sun Z."/>
            <person name="Feng H."/>
            <person name="Wang Y."/>
            <person name="Chen Y."/>
            <person name="Liang X."/>
            <person name="Fu R."/>
            <person name="Li Q."/>
            <person name="Zhang J."/>
            <person name="Yu X."/>
            <person name="Xie Z."/>
            <person name="Ding L."/>
            <person name="Guan P."/>
            <person name="Tang J."/>
            <person name="Liang Y."/>
            <person name="Wang S."/>
            <person name="Deng Q."/>
            <person name="Li S."/>
            <person name="Zhu J."/>
            <person name="Wang L."/>
            <person name="Liu H."/>
            <person name="Li P."/>
        </authorList>
    </citation>
    <scope>NUCLEOTIDE SEQUENCE [LARGE SCALE GENOMIC DNA]</scope>
    <source>
        <strain evidence="2">AG-1 IA</strain>
    </source>
</reference>
<keyword evidence="2" id="KW-1185">Reference proteome</keyword>
<dbReference type="Proteomes" id="UP000011668">
    <property type="component" value="Unassembled WGS sequence"/>
</dbReference>
<proteinExistence type="predicted"/>
<evidence type="ECO:0000313" key="2">
    <source>
        <dbReference type="Proteomes" id="UP000011668"/>
    </source>
</evidence>
<dbReference type="HOGENOM" id="CLU_2962512_0_0_1"/>